<reference evidence="4" key="1">
    <citation type="submission" date="2018-04" db="EMBL/GenBank/DDBJ databases">
        <authorList>
            <person name="Lucker S."/>
            <person name="Sakoula D."/>
        </authorList>
    </citation>
    <scope>NUCLEOTIDE SEQUENCE [LARGE SCALE GENOMIC DNA]</scope>
</reference>
<protein>
    <submittedName>
        <fullName evidence="3">Uncharacterized protein</fullName>
    </submittedName>
</protein>
<dbReference type="InParanoid" id="A0A330L1J1"/>
<feature type="region of interest" description="Disordered" evidence="1">
    <location>
        <begin position="305"/>
        <end position="339"/>
    </location>
</feature>
<feature type="transmembrane region" description="Helical" evidence="2">
    <location>
        <begin position="128"/>
        <end position="150"/>
    </location>
</feature>
<name>A0A330L1J1_9BACT</name>
<dbReference type="EMBL" id="OUNR01000001">
    <property type="protein sequence ID" value="SPP63494.1"/>
    <property type="molecule type" value="Genomic_DNA"/>
</dbReference>
<feature type="transmembrane region" description="Helical" evidence="2">
    <location>
        <begin position="87"/>
        <end position="108"/>
    </location>
</feature>
<sequence>MNRALDETMTERELPSPVKLGLNVLWSTCWTGFPIKIGICLLFMALGLIHFETRIGLAFLMYLASPVTVFAMPILAMVAEPHLGEGAGIALLFLICIPIDIWATGVVARTFFLDKLGKEPPEGLGLSLWLKTAFVGALFMPILWVVVSFATQTSIELSHSLFETEMLKAVPVAEKIGIELTLWGGASTTVLIVMMLLGVSLVGRVIRSAAQSAAPAAGDYQALVKRWDLMRVPADQGLMLTATTLVGAVLSMLFWSGLPVSTPHPHECCKKPEVKAAPLYKPVDTLNKAEKNVAQLAVQVEALEKQKAEEEAANEKDKGKAGKAKPADAKAPVKAPATP</sequence>
<keyword evidence="2" id="KW-0812">Transmembrane</keyword>
<keyword evidence="4" id="KW-1185">Reference proteome</keyword>
<evidence type="ECO:0000313" key="4">
    <source>
        <dbReference type="Proteomes" id="UP000248168"/>
    </source>
</evidence>
<feature type="transmembrane region" description="Helical" evidence="2">
    <location>
        <begin position="55"/>
        <end position="75"/>
    </location>
</feature>
<gene>
    <name evidence="3" type="ORF">NITLEN_10580</name>
</gene>
<keyword evidence="2" id="KW-0472">Membrane</keyword>
<feature type="transmembrane region" description="Helical" evidence="2">
    <location>
        <begin position="24"/>
        <end position="48"/>
    </location>
</feature>
<dbReference type="AlphaFoldDB" id="A0A330L1J1"/>
<evidence type="ECO:0000256" key="2">
    <source>
        <dbReference type="SAM" id="Phobius"/>
    </source>
</evidence>
<proteinExistence type="predicted"/>
<organism evidence="3 4">
    <name type="scientific">Nitrospira lenta</name>
    <dbReference type="NCBI Taxonomy" id="1436998"/>
    <lineage>
        <taxon>Bacteria</taxon>
        <taxon>Pseudomonadati</taxon>
        <taxon>Nitrospirota</taxon>
        <taxon>Nitrospiria</taxon>
        <taxon>Nitrospirales</taxon>
        <taxon>Nitrospiraceae</taxon>
        <taxon>Nitrospira</taxon>
    </lineage>
</organism>
<evidence type="ECO:0000313" key="3">
    <source>
        <dbReference type="EMBL" id="SPP63494.1"/>
    </source>
</evidence>
<feature type="compositionally biased region" description="Low complexity" evidence="1">
    <location>
        <begin position="329"/>
        <end position="339"/>
    </location>
</feature>
<feature type="transmembrane region" description="Helical" evidence="2">
    <location>
        <begin position="180"/>
        <end position="202"/>
    </location>
</feature>
<feature type="compositionally biased region" description="Basic and acidic residues" evidence="1">
    <location>
        <begin position="305"/>
        <end position="328"/>
    </location>
</feature>
<accession>A0A330L1J1</accession>
<dbReference type="Proteomes" id="UP000248168">
    <property type="component" value="Unassembled WGS sequence"/>
</dbReference>
<evidence type="ECO:0000256" key="1">
    <source>
        <dbReference type="SAM" id="MobiDB-lite"/>
    </source>
</evidence>
<keyword evidence="2" id="KW-1133">Transmembrane helix</keyword>